<reference evidence="5" key="1">
    <citation type="submission" date="2011-04" db="EMBL/GenBank/DDBJ databases">
        <title>The complete genome of Spirochaeta coccoides DSM 17374.</title>
        <authorList>
            <person name="Lucas S."/>
            <person name="Copeland A."/>
            <person name="Lapidus A."/>
            <person name="Bruce D."/>
            <person name="Goodwin L."/>
            <person name="Pitluck S."/>
            <person name="Peters L."/>
            <person name="Kyrpides N."/>
            <person name="Mavromatis K."/>
            <person name="Pagani I."/>
            <person name="Ivanova N."/>
            <person name="Ovchinnikova G."/>
            <person name="Lu M."/>
            <person name="Detter J.C."/>
            <person name="Tapia R."/>
            <person name="Han C."/>
            <person name="Land M."/>
            <person name="Hauser L."/>
            <person name="Markowitz V."/>
            <person name="Cheng J.-F."/>
            <person name="Hugenholtz P."/>
            <person name="Woyke T."/>
            <person name="Wu D."/>
            <person name="Spring S."/>
            <person name="Schroeder M."/>
            <person name="Brambilla E."/>
            <person name="Klenk H.-P."/>
            <person name="Eisen J.A."/>
        </authorList>
    </citation>
    <scope>NUCLEOTIDE SEQUENCE [LARGE SCALE GENOMIC DNA]</scope>
    <source>
        <strain evidence="5">ATCC BAA-1237 / DSM 17374 / SPN1</strain>
    </source>
</reference>
<protein>
    <recommendedName>
        <fullName evidence="2 3">Single-stranded DNA-binding protein</fullName>
        <shortName evidence="2">SSB</shortName>
    </recommendedName>
</protein>
<dbReference type="PANTHER" id="PTHR10302">
    <property type="entry name" value="SINGLE-STRANDED DNA-BINDING PROTEIN"/>
    <property type="match status" value="1"/>
</dbReference>
<dbReference type="GO" id="GO:0009295">
    <property type="term" value="C:nucleoid"/>
    <property type="evidence" value="ECO:0007669"/>
    <property type="project" value="TreeGrafter"/>
</dbReference>
<dbReference type="InterPro" id="IPR012340">
    <property type="entry name" value="NA-bd_OB-fold"/>
</dbReference>
<dbReference type="Pfam" id="PF00436">
    <property type="entry name" value="SSB"/>
    <property type="match status" value="1"/>
</dbReference>
<evidence type="ECO:0000313" key="5">
    <source>
        <dbReference type="Proteomes" id="UP000007939"/>
    </source>
</evidence>
<dbReference type="KEGG" id="scc:Spico_1055"/>
<keyword evidence="1 2" id="KW-0238">DNA-binding</keyword>
<dbReference type="Gene3D" id="2.40.50.140">
    <property type="entry name" value="Nucleic acid-binding proteins"/>
    <property type="match status" value="1"/>
</dbReference>
<name>F4GK80_PARC1</name>
<dbReference type="CDD" id="cd04496">
    <property type="entry name" value="SSB_OBF"/>
    <property type="match status" value="1"/>
</dbReference>
<reference evidence="4 5" key="2">
    <citation type="journal article" date="2012" name="Stand. Genomic Sci.">
        <title>Complete genome sequence of the termite hindgut bacterium Spirochaeta coccoides type strain (SPN1(T)), reclassification in the genus Sphaerochaeta as Sphaerochaeta coccoides comb. nov. and emendations of the family Spirochaetaceae and the genus Sphaerochaeta.</title>
        <authorList>
            <person name="Abt B."/>
            <person name="Han C."/>
            <person name="Scheuner C."/>
            <person name="Lu M."/>
            <person name="Lapidus A."/>
            <person name="Nolan M."/>
            <person name="Lucas S."/>
            <person name="Hammon N."/>
            <person name="Deshpande S."/>
            <person name="Cheng J.F."/>
            <person name="Tapia R."/>
            <person name="Goodwin L.A."/>
            <person name="Pitluck S."/>
            <person name="Liolios K."/>
            <person name="Pagani I."/>
            <person name="Ivanova N."/>
            <person name="Mavromatis K."/>
            <person name="Mikhailova N."/>
            <person name="Huntemann M."/>
            <person name="Pati A."/>
            <person name="Chen A."/>
            <person name="Palaniappan K."/>
            <person name="Land M."/>
            <person name="Hauser L."/>
            <person name="Brambilla E.M."/>
            <person name="Rohde M."/>
            <person name="Spring S."/>
            <person name="Gronow S."/>
            <person name="Goker M."/>
            <person name="Woyke T."/>
            <person name="Bristow J."/>
            <person name="Eisen J.A."/>
            <person name="Markowitz V."/>
            <person name="Hugenholtz P."/>
            <person name="Kyrpides N.C."/>
            <person name="Klenk H.P."/>
            <person name="Detter J.C."/>
        </authorList>
    </citation>
    <scope>NUCLEOTIDE SEQUENCE [LARGE SCALE GENOMIC DNA]</scope>
    <source>
        <strain evidence="5">ATCC BAA-1237 / DSM 17374 / SPN1</strain>
    </source>
</reference>
<dbReference type="InterPro" id="IPR011344">
    <property type="entry name" value="ssDNA-bd"/>
</dbReference>
<keyword evidence="5" id="KW-1185">Reference proteome</keyword>
<dbReference type="AlphaFoldDB" id="F4GK80"/>
<accession>F4GK80</accession>
<dbReference type="SUPFAM" id="SSF50249">
    <property type="entry name" value="Nucleic acid-binding proteins"/>
    <property type="match status" value="1"/>
</dbReference>
<dbReference type="PANTHER" id="PTHR10302:SF27">
    <property type="entry name" value="SINGLE-STRANDED DNA-BINDING PROTEIN"/>
    <property type="match status" value="1"/>
</dbReference>
<comment type="caution">
    <text evidence="2">Lacks conserved residue(s) required for the propagation of feature annotation.</text>
</comment>
<evidence type="ECO:0000256" key="1">
    <source>
        <dbReference type="ARBA" id="ARBA00023125"/>
    </source>
</evidence>
<sequence>MNNLNSVLLEGNLVKDPERRDMEGHGPLVKFSIAVDRSYKDGQERIKEVMYMLIETWGKLAENCGTFLKKGRKVRVVGRLRQNRWEEDGKIRSRYSIVAEHVEFVPERRTEEKQIGCDEEGAKDTGEVEMFLDEEAFRVPDEDMEDDGEVVL</sequence>
<dbReference type="RefSeq" id="WP_013739671.1">
    <property type="nucleotide sequence ID" value="NC_015436.1"/>
</dbReference>
<evidence type="ECO:0000313" key="4">
    <source>
        <dbReference type="EMBL" id="AEC02276.1"/>
    </source>
</evidence>
<dbReference type="HAMAP" id="MF_00984">
    <property type="entry name" value="SSB"/>
    <property type="match status" value="1"/>
</dbReference>
<dbReference type="GO" id="GO:0003697">
    <property type="term" value="F:single-stranded DNA binding"/>
    <property type="evidence" value="ECO:0007669"/>
    <property type="project" value="UniProtKB-UniRule"/>
</dbReference>
<dbReference type="eggNOG" id="COG0629">
    <property type="taxonomic scope" value="Bacteria"/>
</dbReference>
<dbReference type="NCBIfam" id="TIGR00621">
    <property type="entry name" value="ssb"/>
    <property type="match status" value="1"/>
</dbReference>
<dbReference type="STRING" id="760011.Spico_1055"/>
<dbReference type="PROSITE" id="PS50935">
    <property type="entry name" value="SSB"/>
    <property type="match status" value="1"/>
</dbReference>
<dbReference type="InterPro" id="IPR000424">
    <property type="entry name" value="Primosome_PriB/ssb"/>
</dbReference>
<proteinExistence type="inferred from homology"/>
<evidence type="ECO:0000256" key="3">
    <source>
        <dbReference type="RuleBase" id="RU000524"/>
    </source>
</evidence>
<dbReference type="HOGENOM" id="CLU_078758_6_0_12"/>
<organism evidence="4 5">
    <name type="scientific">Parasphaerochaeta coccoides (strain ATCC BAA-1237 / DSM 17374 / SPN1)</name>
    <name type="common">Sphaerochaeta coccoides</name>
    <dbReference type="NCBI Taxonomy" id="760011"/>
    <lineage>
        <taxon>Bacteria</taxon>
        <taxon>Pseudomonadati</taxon>
        <taxon>Spirochaetota</taxon>
        <taxon>Spirochaetia</taxon>
        <taxon>Spirochaetales</taxon>
        <taxon>Sphaerochaetaceae</taxon>
        <taxon>Parasphaerochaeta</taxon>
    </lineage>
</organism>
<gene>
    <name evidence="4" type="ordered locus">Spico_1055</name>
</gene>
<dbReference type="GO" id="GO:0006260">
    <property type="term" value="P:DNA replication"/>
    <property type="evidence" value="ECO:0007669"/>
    <property type="project" value="InterPro"/>
</dbReference>
<comment type="subunit">
    <text evidence="2">Homotetramer.</text>
</comment>
<dbReference type="Proteomes" id="UP000007939">
    <property type="component" value="Chromosome"/>
</dbReference>
<dbReference type="EMBL" id="CP002659">
    <property type="protein sequence ID" value="AEC02276.1"/>
    <property type="molecule type" value="Genomic_DNA"/>
</dbReference>
<dbReference type="OrthoDB" id="9809878at2"/>
<evidence type="ECO:0000256" key="2">
    <source>
        <dbReference type="HAMAP-Rule" id="MF_00984"/>
    </source>
</evidence>